<accession>A0A157RM26</accession>
<evidence type="ECO:0000313" key="2">
    <source>
        <dbReference type="Proteomes" id="UP000077037"/>
    </source>
</evidence>
<gene>
    <name evidence="1" type="ORF">SAMEA1982600_05177</name>
</gene>
<dbReference type="Proteomes" id="UP000077037">
    <property type="component" value="Unassembled WGS sequence"/>
</dbReference>
<proteinExistence type="predicted"/>
<name>A0A157RM26_9BORD</name>
<evidence type="ECO:0008006" key="3">
    <source>
        <dbReference type="Google" id="ProtNLM"/>
    </source>
</evidence>
<dbReference type="InterPro" id="IPR014915">
    <property type="entry name" value="Phage_TLS_TfmB"/>
</dbReference>
<dbReference type="OrthoDB" id="6169380at2"/>
<dbReference type="EMBL" id="FKBS01000029">
    <property type="protein sequence ID" value="SAI58916.1"/>
    <property type="molecule type" value="Genomic_DNA"/>
</dbReference>
<organism evidence="1 2">
    <name type="scientific">Bordetella ansorpii</name>
    <dbReference type="NCBI Taxonomy" id="288768"/>
    <lineage>
        <taxon>Bacteria</taxon>
        <taxon>Pseudomonadati</taxon>
        <taxon>Pseudomonadota</taxon>
        <taxon>Betaproteobacteria</taxon>
        <taxon>Burkholderiales</taxon>
        <taxon>Alcaligenaceae</taxon>
        <taxon>Bordetella</taxon>
    </lineage>
</organism>
<evidence type="ECO:0000313" key="1">
    <source>
        <dbReference type="EMBL" id="SAI58916.1"/>
    </source>
</evidence>
<reference evidence="1 2" key="1">
    <citation type="submission" date="2016-03" db="EMBL/GenBank/DDBJ databases">
        <authorList>
            <consortium name="Pathogen Informatics"/>
        </authorList>
    </citation>
    <scope>NUCLEOTIDE SEQUENCE [LARGE SCALE GENOMIC DNA]</scope>
    <source>
        <strain evidence="1 2">NCTC13364</strain>
    </source>
</reference>
<dbReference type="Pfam" id="PF08809">
    <property type="entry name" value="DUF1799"/>
    <property type="match status" value="1"/>
</dbReference>
<sequence>MRKAGAPPQLLAAAEASMRKQGDEAEFEVWPENWAVLEIFLSLATCWTWVAPGFGTPVRTGIPAQEVQAAMTLLGIDRDEWPLTYRRVRDMESAALAVFAQ</sequence>
<protein>
    <recommendedName>
        <fullName evidence="3">Phage protein</fullName>
    </recommendedName>
</protein>
<dbReference type="AlphaFoldDB" id="A0A157RM26"/>